<dbReference type="AlphaFoldDB" id="A0A5W5VZP5"/>
<feature type="non-terminal residue" evidence="1">
    <location>
        <position position="123"/>
    </location>
</feature>
<gene>
    <name evidence="1" type="ORF">DRT54_24700</name>
</gene>
<evidence type="ECO:0000313" key="1">
    <source>
        <dbReference type="EMBL" id="EBX3157182.1"/>
    </source>
</evidence>
<comment type="caution">
    <text evidence="1">The sequence shown here is derived from an EMBL/GenBank/DDBJ whole genome shotgun (WGS) entry which is preliminary data.</text>
</comment>
<organism evidence="1">
    <name type="scientific">Salmonella newport</name>
    <dbReference type="NCBI Taxonomy" id="108619"/>
    <lineage>
        <taxon>Bacteria</taxon>
        <taxon>Pseudomonadati</taxon>
        <taxon>Pseudomonadota</taxon>
        <taxon>Gammaproteobacteria</taxon>
        <taxon>Enterobacterales</taxon>
        <taxon>Enterobacteriaceae</taxon>
        <taxon>Salmonella</taxon>
    </lineage>
</organism>
<proteinExistence type="predicted"/>
<name>A0A5W5VZP5_SALNE</name>
<dbReference type="EMBL" id="AAHKWI010000077">
    <property type="protein sequence ID" value="EBX3157182.1"/>
    <property type="molecule type" value="Genomic_DNA"/>
</dbReference>
<protein>
    <recommendedName>
        <fullName evidence="2">AsnC family protein</fullName>
    </recommendedName>
</protein>
<sequence length="123" mass="14038">MMNLSTASRSRKCIHLTYKPWTDEERRFVAENYRKYRSAELARRMGRTQSSVRQQAHKMGVTRHFWRPEELHFLAASAGTMTVSRIAAVLGRTPRSVASVAWLNGISLYKCGDNHPGTRISDA</sequence>
<reference evidence="1" key="1">
    <citation type="submission" date="2018-07" db="EMBL/GenBank/DDBJ databases">
        <authorList>
            <person name="Ashton P.M."/>
            <person name="Dallman T."/>
            <person name="Nair S."/>
            <person name="De Pinna E."/>
            <person name="Peters T."/>
            <person name="Grant K."/>
        </authorList>
    </citation>
    <scope>NUCLEOTIDE SEQUENCE</scope>
    <source>
        <strain evidence="1">136562</strain>
    </source>
</reference>
<accession>A0A5W5VZP5</accession>
<evidence type="ECO:0008006" key="2">
    <source>
        <dbReference type="Google" id="ProtNLM"/>
    </source>
</evidence>